<dbReference type="Proteomes" id="UP000076584">
    <property type="component" value="Unassembled WGS sequence"/>
</dbReference>
<dbReference type="PIRSF" id="PIRSF028846">
    <property type="entry name" value="UCP028846"/>
    <property type="match status" value="1"/>
</dbReference>
<dbReference type="Gene3D" id="1.50.10.10">
    <property type="match status" value="1"/>
</dbReference>
<feature type="non-terminal residue" evidence="1">
    <location>
        <position position="1"/>
    </location>
</feature>
<dbReference type="InterPro" id="IPR008928">
    <property type="entry name" value="6-hairpin_glycosidase_sf"/>
</dbReference>
<dbReference type="PANTHER" id="PTHR31047">
    <property type="entry name" value="MEIOTICALLY UP-REGULATED GENE 157 PROTEIN"/>
    <property type="match status" value="1"/>
</dbReference>
<sequence length="520" mass="57830">LENYRAEANMSLLYSLTFAGLAAAALRPNCPHFTDYAATPHEPFSEGVHKLSYQRPAPECRTASFPEVENTISEMKTLIKDPDLYRLFENTFPNTLDTTIAWTGFADENPDEELSFIITGDINAEWLRDSSNQLQSYRSLLKRNSSEGSLAALYRGAINLQARYVRFAPHCNAFQPPEESNVAPTNNEASGGSDHIFPAYPTYSFFECKYELDSLAAFLQLSHDYHAATADKEFFARFNWSKAIAVLLNTTDALRAGTYAADGTLNPSPALFERKSTSASETLSNNGNGAPTQGNTGMVRSFFRPSDDSCIYQLFVPANMMFARYLNSCAEIMDDIDTSLAERMRDSAKVVREGIEAHGKTTHPKFGEIYSYEVDGFGSHNNMDDANIPSLLSAPHYGYLSAQDPIYQNTRRFVLSTSNPYQMRGPVLNATGGPHIGPGNAWPMALIAQLMTSDDDDEIASGLRQLVGSTNQLGLIHESVNSHDASKWTRSWFAWANGLFGQMVLDLRERKPHLLERSYQ</sequence>
<name>A0A166XND4_COLIC</name>
<dbReference type="GO" id="GO:0005975">
    <property type="term" value="P:carbohydrate metabolic process"/>
    <property type="evidence" value="ECO:0007669"/>
    <property type="project" value="InterPro"/>
</dbReference>
<dbReference type="STRING" id="1573173.A0A166XND4"/>
<dbReference type="InterPro" id="IPR012341">
    <property type="entry name" value="6hp_glycosidase-like_sf"/>
</dbReference>
<dbReference type="EMBL" id="LFIW01002276">
    <property type="protein sequence ID" value="KZL76772.1"/>
    <property type="molecule type" value="Genomic_DNA"/>
</dbReference>
<evidence type="ECO:0000313" key="1">
    <source>
        <dbReference type="EMBL" id="KZL76772.1"/>
    </source>
</evidence>
<dbReference type="SMART" id="SM01149">
    <property type="entry name" value="DUF1237"/>
    <property type="match status" value="1"/>
</dbReference>
<dbReference type="GO" id="GO:0003824">
    <property type="term" value="F:catalytic activity"/>
    <property type="evidence" value="ECO:0007669"/>
    <property type="project" value="UniProtKB-ARBA"/>
</dbReference>
<accession>A0A166XND4</accession>
<comment type="caution">
    <text evidence="1">The sequence shown here is derived from an EMBL/GenBank/DDBJ whole genome shotgun (WGS) entry which is preliminary data.</text>
</comment>
<dbReference type="InterPro" id="IPR008313">
    <property type="entry name" value="GH125"/>
</dbReference>
<gene>
    <name evidence="1" type="ORF">CI238_12655</name>
</gene>
<dbReference type="PANTHER" id="PTHR31047:SF1">
    <property type="entry name" value="DUF1237 DOMAIN-CONTAINING PROTEIN"/>
    <property type="match status" value="1"/>
</dbReference>
<keyword evidence="2" id="KW-1185">Reference proteome</keyword>
<organism evidence="1 2">
    <name type="scientific">Colletotrichum incanum</name>
    <name type="common">Soybean anthracnose fungus</name>
    <dbReference type="NCBI Taxonomy" id="1573173"/>
    <lineage>
        <taxon>Eukaryota</taxon>
        <taxon>Fungi</taxon>
        <taxon>Dikarya</taxon>
        <taxon>Ascomycota</taxon>
        <taxon>Pezizomycotina</taxon>
        <taxon>Sordariomycetes</taxon>
        <taxon>Hypocreomycetidae</taxon>
        <taxon>Glomerellales</taxon>
        <taxon>Glomerellaceae</taxon>
        <taxon>Colletotrichum</taxon>
        <taxon>Colletotrichum spaethianum species complex</taxon>
    </lineage>
</organism>
<dbReference type="AlphaFoldDB" id="A0A166XND4"/>
<reference evidence="1 2" key="1">
    <citation type="submission" date="2015-06" db="EMBL/GenBank/DDBJ databases">
        <title>Survival trade-offs in plant roots during colonization by closely related pathogenic and mutualistic fungi.</title>
        <authorList>
            <person name="Hacquard S."/>
            <person name="Kracher B."/>
            <person name="Hiruma K."/>
            <person name="Weinman A."/>
            <person name="Muench P."/>
            <person name="Garrido Oter R."/>
            <person name="Ver Loren van Themaat E."/>
            <person name="Dallerey J.-F."/>
            <person name="Damm U."/>
            <person name="Henrissat B."/>
            <person name="Lespinet O."/>
            <person name="Thon M."/>
            <person name="Kemen E."/>
            <person name="McHardy A.C."/>
            <person name="Schulze-Lefert P."/>
            <person name="O'Connell R.J."/>
        </authorList>
    </citation>
    <scope>NUCLEOTIDE SEQUENCE [LARGE SCALE GENOMIC DNA]</scope>
    <source>
        <strain evidence="1 2">MAFF 238704</strain>
    </source>
</reference>
<dbReference type="Pfam" id="PF06824">
    <property type="entry name" value="Glyco_hydro_125"/>
    <property type="match status" value="1"/>
</dbReference>
<proteinExistence type="predicted"/>
<protein>
    <submittedName>
        <fullName evidence="1">Duf1237 domain-containing protein</fullName>
    </submittedName>
</protein>
<evidence type="ECO:0000313" key="2">
    <source>
        <dbReference type="Proteomes" id="UP000076584"/>
    </source>
</evidence>
<dbReference type="SUPFAM" id="SSF48208">
    <property type="entry name" value="Six-hairpin glycosidases"/>
    <property type="match status" value="1"/>
</dbReference>